<organism evidence="1 2">
    <name type="scientific">Caerostris extrusa</name>
    <name type="common">Bark spider</name>
    <name type="synonym">Caerostris bankana</name>
    <dbReference type="NCBI Taxonomy" id="172846"/>
    <lineage>
        <taxon>Eukaryota</taxon>
        <taxon>Metazoa</taxon>
        <taxon>Ecdysozoa</taxon>
        <taxon>Arthropoda</taxon>
        <taxon>Chelicerata</taxon>
        <taxon>Arachnida</taxon>
        <taxon>Araneae</taxon>
        <taxon>Araneomorphae</taxon>
        <taxon>Entelegynae</taxon>
        <taxon>Araneoidea</taxon>
        <taxon>Araneidae</taxon>
        <taxon>Caerostris</taxon>
    </lineage>
</organism>
<reference evidence="1 2" key="1">
    <citation type="submission" date="2021-06" db="EMBL/GenBank/DDBJ databases">
        <title>Caerostris extrusa draft genome.</title>
        <authorList>
            <person name="Kono N."/>
            <person name="Arakawa K."/>
        </authorList>
    </citation>
    <scope>NUCLEOTIDE SEQUENCE [LARGE SCALE GENOMIC DNA]</scope>
</reference>
<protein>
    <submittedName>
        <fullName evidence="1">Uncharacterized protein</fullName>
    </submittedName>
</protein>
<comment type="caution">
    <text evidence="1">The sequence shown here is derived from an EMBL/GenBank/DDBJ whole genome shotgun (WGS) entry which is preliminary data.</text>
</comment>
<accession>A0AAV4MGV4</accession>
<dbReference type="Proteomes" id="UP001054945">
    <property type="component" value="Unassembled WGS sequence"/>
</dbReference>
<evidence type="ECO:0000313" key="1">
    <source>
        <dbReference type="EMBL" id="GIX70646.1"/>
    </source>
</evidence>
<name>A0AAV4MGV4_CAEEX</name>
<dbReference type="EMBL" id="BPLR01019689">
    <property type="protein sequence ID" value="GIX70646.1"/>
    <property type="molecule type" value="Genomic_DNA"/>
</dbReference>
<keyword evidence="2" id="KW-1185">Reference proteome</keyword>
<proteinExistence type="predicted"/>
<gene>
    <name evidence="1" type="ORF">CEXT_36121</name>
</gene>
<evidence type="ECO:0000313" key="2">
    <source>
        <dbReference type="Proteomes" id="UP001054945"/>
    </source>
</evidence>
<dbReference type="AlphaFoldDB" id="A0AAV4MGV4"/>
<sequence length="95" mass="10458">MKRVEQACCTCSDSTGICSALWTLVLEDFKKRDKKGSPLHKTHQKCSDFPPRQTIQRLVGQVVCSWDSSSSSSSSSSAASEFSSFYSVERIGQNS</sequence>